<dbReference type="GO" id="GO:0005524">
    <property type="term" value="F:ATP binding"/>
    <property type="evidence" value="ECO:0007669"/>
    <property type="project" value="UniProtKB-KW"/>
</dbReference>
<proteinExistence type="inferred from homology"/>
<dbReference type="PANTHER" id="PTHR10344:SF1">
    <property type="entry name" value="THYMIDYLATE KINASE"/>
    <property type="match status" value="1"/>
</dbReference>
<sequence>MIKRGALIVLERCDRSGKPTQCQKVKHLWLQESNKEAHLMRFPDEIVCDQPAISSYICYAKPKDGTATELFTSARLLSIRPDIKKLLQKGTNVIVDRYSYSGIAFSAAKPNMDLRWCQQSDSGLLKPDLVIFLDIDPVEAETRGQYGSERYENLEMQKVVRSNYLKLQDESWRVMPLFRRYEFSESLQSLFWGLL</sequence>
<dbReference type="HOGENOM" id="CLU_049131_3_2_1"/>
<keyword evidence="11" id="KW-1185">Reference proteome</keyword>
<keyword evidence="7" id="KW-0418">Kinase</keyword>
<evidence type="ECO:0000313" key="10">
    <source>
        <dbReference type="EMBL" id="EFX67536.1"/>
    </source>
</evidence>
<comment type="pathway">
    <text evidence="1">Pyrimidine metabolism; dTTP biosynthesis.</text>
</comment>
<evidence type="ECO:0000256" key="8">
    <source>
        <dbReference type="ARBA" id="ARBA00022840"/>
    </source>
</evidence>
<dbReference type="GO" id="GO:0005634">
    <property type="term" value="C:nucleus"/>
    <property type="evidence" value="ECO:0000318"/>
    <property type="project" value="GO_Central"/>
</dbReference>
<dbReference type="STRING" id="6669.E9HL37"/>
<keyword evidence="5" id="KW-0545">Nucleotide biosynthesis</keyword>
<dbReference type="NCBIfam" id="TIGR00041">
    <property type="entry name" value="DTMP_kinase"/>
    <property type="match status" value="1"/>
</dbReference>
<dbReference type="Proteomes" id="UP000000305">
    <property type="component" value="Unassembled WGS sequence"/>
</dbReference>
<evidence type="ECO:0000256" key="4">
    <source>
        <dbReference type="ARBA" id="ARBA00022679"/>
    </source>
</evidence>
<dbReference type="GO" id="GO:0004798">
    <property type="term" value="F:dTMP kinase activity"/>
    <property type="evidence" value="ECO:0000318"/>
    <property type="project" value="GO_Central"/>
</dbReference>
<feature type="domain" description="Thymidylate kinase-like" evidence="9">
    <location>
        <begin position="13"/>
        <end position="173"/>
    </location>
</feature>
<dbReference type="InterPro" id="IPR027417">
    <property type="entry name" value="P-loop_NTPase"/>
</dbReference>
<dbReference type="InterPro" id="IPR018094">
    <property type="entry name" value="Thymidylate_kinase"/>
</dbReference>
<keyword evidence="6" id="KW-0547">Nucleotide-binding</keyword>
<dbReference type="eggNOG" id="KOG3327">
    <property type="taxonomic scope" value="Eukaryota"/>
</dbReference>
<dbReference type="InterPro" id="IPR039430">
    <property type="entry name" value="Thymidylate_kin-like_dom"/>
</dbReference>
<dbReference type="GO" id="GO:0006227">
    <property type="term" value="P:dUDP biosynthetic process"/>
    <property type="evidence" value="ECO:0000318"/>
    <property type="project" value="GO_Central"/>
</dbReference>
<dbReference type="GO" id="GO:0005737">
    <property type="term" value="C:cytoplasm"/>
    <property type="evidence" value="ECO:0000318"/>
    <property type="project" value="GO_Central"/>
</dbReference>
<accession>E9HL37</accession>
<dbReference type="InParanoid" id="E9HL37"/>
<dbReference type="GO" id="GO:0005739">
    <property type="term" value="C:mitochondrion"/>
    <property type="evidence" value="ECO:0000318"/>
    <property type="project" value="GO_Central"/>
</dbReference>
<dbReference type="Pfam" id="PF02223">
    <property type="entry name" value="Thymidylate_kin"/>
    <property type="match status" value="1"/>
</dbReference>
<reference evidence="10 11" key="1">
    <citation type="journal article" date="2011" name="Science">
        <title>The ecoresponsive genome of Daphnia pulex.</title>
        <authorList>
            <person name="Colbourne J.K."/>
            <person name="Pfrender M.E."/>
            <person name="Gilbert D."/>
            <person name="Thomas W.K."/>
            <person name="Tucker A."/>
            <person name="Oakley T.H."/>
            <person name="Tokishita S."/>
            <person name="Aerts A."/>
            <person name="Arnold G.J."/>
            <person name="Basu M.K."/>
            <person name="Bauer D.J."/>
            <person name="Caceres C.E."/>
            <person name="Carmel L."/>
            <person name="Casola C."/>
            <person name="Choi J.H."/>
            <person name="Detter J.C."/>
            <person name="Dong Q."/>
            <person name="Dusheyko S."/>
            <person name="Eads B.D."/>
            <person name="Frohlich T."/>
            <person name="Geiler-Samerotte K.A."/>
            <person name="Gerlach D."/>
            <person name="Hatcher P."/>
            <person name="Jogdeo S."/>
            <person name="Krijgsveld J."/>
            <person name="Kriventseva E.V."/>
            <person name="Kultz D."/>
            <person name="Laforsch C."/>
            <person name="Lindquist E."/>
            <person name="Lopez J."/>
            <person name="Manak J.R."/>
            <person name="Muller J."/>
            <person name="Pangilinan J."/>
            <person name="Patwardhan R.P."/>
            <person name="Pitluck S."/>
            <person name="Pritham E.J."/>
            <person name="Rechtsteiner A."/>
            <person name="Rho M."/>
            <person name="Rogozin I.B."/>
            <person name="Sakarya O."/>
            <person name="Salamov A."/>
            <person name="Schaack S."/>
            <person name="Shapiro H."/>
            <person name="Shiga Y."/>
            <person name="Skalitzky C."/>
            <person name="Smith Z."/>
            <person name="Souvorov A."/>
            <person name="Sung W."/>
            <person name="Tang Z."/>
            <person name="Tsuchiya D."/>
            <person name="Tu H."/>
            <person name="Vos H."/>
            <person name="Wang M."/>
            <person name="Wolf Y.I."/>
            <person name="Yamagata H."/>
            <person name="Yamada T."/>
            <person name="Ye Y."/>
            <person name="Shaw J.R."/>
            <person name="Andrews J."/>
            <person name="Crease T.J."/>
            <person name="Tang H."/>
            <person name="Lucas S.M."/>
            <person name="Robertson H.M."/>
            <person name="Bork P."/>
            <person name="Koonin E.V."/>
            <person name="Zdobnov E.M."/>
            <person name="Grigoriev I.V."/>
            <person name="Lynch M."/>
            <person name="Boore J.L."/>
        </authorList>
    </citation>
    <scope>NUCLEOTIDE SEQUENCE [LARGE SCALE GENOMIC DNA]</scope>
</reference>
<dbReference type="GO" id="GO:0006235">
    <property type="term" value="P:dTTP biosynthetic process"/>
    <property type="evidence" value="ECO:0000318"/>
    <property type="project" value="GO_Central"/>
</dbReference>
<name>E9HL37_DAPPU</name>
<evidence type="ECO:0000256" key="5">
    <source>
        <dbReference type="ARBA" id="ARBA00022727"/>
    </source>
</evidence>
<dbReference type="Gene3D" id="3.40.50.300">
    <property type="entry name" value="P-loop containing nucleotide triphosphate hydrolases"/>
    <property type="match status" value="1"/>
</dbReference>
<dbReference type="OMA" id="FLANAPW"/>
<dbReference type="FunCoup" id="E9HL37">
    <property type="interactions" value="1505"/>
</dbReference>
<evidence type="ECO:0000313" key="11">
    <source>
        <dbReference type="Proteomes" id="UP000000305"/>
    </source>
</evidence>
<dbReference type="PhylomeDB" id="E9HL37"/>
<evidence type="ECO:0000256" key="1">
    <source>
        <dbReference type="ARBA" id="ARBA00004992"/>
    </source>
</evidence>
<dbReference type="PANTHER" id="PTHR10344">
    <property type="entry name" value="THYMIDYLATE KINASE"/>
    <property type="match status" value="1"/>
</dbReference>
<evidence type="ECO:0000259" key="9">
    <source>
        <dbReference type="Pfam" id="PF02223"/>
    </source>
</evidence>
<evidence type="ECO:0000256" key="3">
    <source>
        <dbReference type="ARBA" id="ARBA00012980"/>
    </source>
</evidence>
<gene>
    <name evidence="10" type="ORF">DAPPUDRAFT_63855</name>
</gene>
<dbReference type="EC" id="2.7.4.9" evidence="3"/>
<keyword evidence="8" id="KW-0067">ATP-binding</keyword>
<dbReference type="SUPFAM" id="SSF52540">
    <property type="entry name" value="P-loop containing nucleoside triphosphate hydrolases"/>
    <property type="match status" value="1"/>
</dbReference>
<protein>
    <recommendedName>
        <fullName evidence="3">dTMP kinase</fullName>
        <ecNumber evidence="3">2.7.4.9</ecNumber>
    </recommendedName>
</protein>
<evidence type="ECO:0000256" key="6">
    <source>
        <dbReference type="ARBA" id="ARBA00022741"/>
    </source>
</evidence>
<organism evidence="10 11">
    <name type="scientific">Daphnia pulex</name>
    <name type="common">Water flea</name>
    <dbReference type="NCBI Taxonomy" id="6669"/>
    <lineage>
        <taxon>Eukaryota</taxon>
        <taxon>Metazoa</taxon>
        <taxon>Ecdysozoa</taxon>
        <taxon>Arthropoda</taxon>
        <taxon>Crustacea</taxon>
        <taxon>Branchiopoda</taxon>
        <taxon>Diplostraca</taxon>
        <taxon>Cladocera</taxon>
        <taxon>Anomopoda</taxon>
        <taxon>Daphniidae</taxon>
        <taxon>Daphnia</taxon>
    </lineage>
</organism>
<dbReference type="InterPro" id="IPR018095">
    <property type="entry name" value="Thymidylate_kin_CS"/>
</dbReference>
<dbReference type="AlphaFoldDB" id="E9HL37"/>
<comment type="similarity">
    <text evidence="2">Belongs to the thymidylate kinase family.</text>
</comment>
<dbReference type="PROSITE" id="PS01331">
    <property type="entry name" value="THYMIDYLATE_KINASE"/>
    <property type="match status" value="1"/>
</dbReference>
<dbReference type="GO" id="GO:0004550">
    <property type="term" value="F:nucleoside diphosphate kinase activity"/>
    <property type="evidence" value="ECO:0000318"/>
    <property type="project" value="GO_Central"/>
</dbReference>
<keyword evidence="4" id="KW-0808">Transferase</keyword>
<dbReference type="EMBL" id="GL732675">
    <property type="protein sequence ID" value="EFX67536.1"/>
    <property type="molecule type" value="Genomic_DNA"/>
</dbReference>
<evidence type="ECO:0000256" key="7">
    <source>
        <dbReference type="ARBA" id="ARBA00022777"/>
    </source>
</evidence>
<evidence type="ECO:0000256" key="2">
    <source>
        <dbReference type="ARBA" id="ARBA00009776"/>
    </source>
</evidence>
<dbReference type="GO" id="GO:0006233">
    <property type="term" value="P:dTDP biosynthetic process"/>
    <property type="evidence" value="ECO:0000318"/>
    <property type="project" value="GO_Central"/>
</dbReference>
<dbReference type="OrthoDB" id="425602at2759"/>
<dbReference type="KEGG" id="dpx:DAPPUDRAFT_63855"/>